<organism evidence="1 2">
    <name type="scientific">Hufsiella arboris</name>
    <dbReference type="NCBI Taxonomy" id="2695275"/>
    <lineage>
        <taxon>Bacteria</taxon>
        <taxon>Pseudomonadati</taxon>
        <taxon>Bacteroidota</taxon>
        <taxon>Sphingobacteriia</taxon>
        <taxon>Sphingobacteriales</taxon>
        <taxon>Sphingobacteriaceae</taxon>
        <taxon>Hufsiella</taxon>
    </lineage>
</organism>
<reference evidence="1 2" key="1">
    <citation type="submission" date="2019-11" db="EMBL/GenBank/DDBJ databases">
        <title>Pedobacter sp. HMF7647 Genome sequencing and assembly.</title>
        <authorList>
            <person name="Kang H."/>
            <person name="Kim H."/>
            <person name="Joh K."/>
        </authorList>
    </citation>
    <scope>NUCLEOTIDE SEQUENCE [LARGE SCALE GENOMIC DNA]</scope>
    <source>
        <strain evidence="1 2">HMF7647</strain>
    </source>
</reference>
<evidence type="ECO:0000313" key="1">
    <source>
        <dbReference type="EMBL" id="MXV51886.1"/>
    </source>
</evidence>
<proteinExistence type="predicted"/>
<dbReference type="Proteomes" id="UP000466586">
    <property type="component" value="Unassembled WGS sequence"/>
</dbReference>
<dbReference type="AlphaFoldDB" id="A0A7K1YBD4"/>
<accession>A0A7K1YBD4</accession>
<dbReference type="RefSeq" id="WP_160845056.1">
    <property type="nucleotide sequence ID" value="NZ_WVHT01000005.1"/>
</dbReference>
<comment type="caution">
    <text evidence="1">The sequence shown here is derived from an EMBL/GenBank/DDBJ whole genome shotgun (WGS) entry which is preliminary data.</text>
</comment>
<name>A0A7K1YBD4_9SPHI</name>
<keyword evidence="2" id="KW-1185">Reference proteome</keyword>
<dbReference type="EMBL" id="WVHT01000005">
    <property type="protein sequence ID" value="MXV51886.1"/>
    <property type="molecule type" value="Genomic_DNA"/>
</dbReference>
<evidence type="ECO:0000313" key="2">
    <source>
        <dbReference type="Proteomes" id="UP000466586"/>
    </source>
</evidence>
<dbReference type="InterPro" id="IPR057695">
    <property type="entry name" value="DUF7935"/>
</dbReference>
<protein>
    <submittedName>
        <fullName evidence="1">Uncharacterized protein</fullName>
    </submittedName>
</protein>
<dbReference type="Pfam" id="PF25589">
    <property type="entry name" value="DUF7935"/>
    <property type="match status" value="1"/>
</dbReference>
<sequence>MLIEQRKASAQHIIPLRLQAYERAILFIERINPSNMLLRLHVAGLSAAEMQKLILAEIRTEFQHNVTQQLYISESSWAVLKKIKDDTIILINGSFAQMNSDSNAGDFSRTILNKLASADNVYDAALHLIKKDISELF</sequence>
<gene>
    <name evidence="1" type="ORF">GS399_12950</name>
</gene>